<sequence length="143" mass="16383">MERFYQGRTNLGYVCTKTVRKVAQVITEKYYTHLSKDFHTNNPVCGEIAIIPSKKLCSKIGYVTHLMGWDQRGLVGGICIKLQEDRERRDNYVSEVSALDQEITEVDSDTKELLKLLEFGSLFNLQVTQTTIGLNFKIPHRVV</sequence>
<keyword evidence="2" id="KW-0689">Ribosomal protein</keyword>
<evidence type="ECO:0000256" key="3">
    <source>
        <dbReference type="ARBA" id="ARBA00023274"/>
    </source>
</evidence>
<dbReference type="GO" id="GO:1990904">
    <property type="term" value="C:ribonucleoprotein complex"/>
    <property type="evidence" value="ECO:0007669"/>
    <property type="project" value="UniProtKB-KW"/>
</dbReference>
<dbReference type="SUPFAM" id="SSF116820">
    <property type="entry name" value="Rps17e-like"/>
    <property type="match status" value="1"/>
</dbReference>
<keyword evidence="4" id="KW-1185">Reference proteome</keyword>
<gene>
    <name evidence="5" type="primary">LOC112813954</name>
    <name evidence="6" type="synonym">LOC112813966</name>
</gene>
<name>A0A3Q7N1S4_CALUR</name>
<keyword evidence="3" id="KW-0687">Ribonucleoprotein</keyword>
<protein>
    <submittedName>
        <fullName evidence="5 6">40S ribosomal protein S17-like</fullName>
    </submittedName>
</protein>
<dbReference type="RefSeq" id="XP_025715003.1">
    <property type="nucleotide sequence ID" value="XM_025859218.1"/>
</dbReference>
<comment type="similarity">
    <text evidence="1">Belongs to the eukaryotic ribosomal protein eS17 family.</text>
</comment>
<accession>A0A3Q7N1S4</accession>
<evidence type="ECO:0000256" key="1">
    <source>
        <dbReference type="ARBA" id="ARBA00010444"/>
    </source>
</evidence>
<organism evidence="4 5">
    <name type="scientific">Callorhinus ursinus</name>
    <name type="common">Northern fur seal</name>
    <dbReference type="NCBI Taxonomy" id="34884"/>
    <lineage>
        <taxon>Eukaryota</taxon>
        <taxon>Metazoa</taxon>
        <taxon>Chordata</taxon>
        <taxon>Craniata</taxon>
        <taxon>Vertebrata</taxon>
        <taxon>Euteleostomi</taxon>
        <taxon>Mammalia</taxon>
        <taxon>Eutheria</taxon>
        <taxon>Laurasiatheria</taxon>
        <taxon>Carnivora</taxon>
        <taxon>Caniformia</taxon>
        <taxon>Pinnipedia</taxon>
        <taxon>Otariidae</taxon>
        <taxon>Callorhinus</taxon>
    </lineage>
</organism>
<evidence type="ECO:0000313" key="5">
    <source>
        <dbReference type="RefSeq" id="XP_025714983.1"/>
    </source>
</evidence>
<dbReference type="InterPro" id="IPR036401">
    <property type="entry name" value="Ribosomal_eS17_sf"/>
</dbReference>
<dbReference type="GO" id="GO:0006412">
    <property type="term" value="P:translation"/>
    <property type="evidence" value="ECO:0007669"/>
    <property type="project" value="InterPro"/>
</dbReference>
<dbReference type="PANTHER" id="PTHR10732">
    <property type="entry name" value="40S RIBOSOMAL PROTEIN S17"/>
    <property type="match status" value="1"/>
</dbReference>
<evidence type="ECO:0000256" key="2">
    <source>
        <dbReference type="ARBA" id="ARBA00022980"/>
    </source>
</evidence>
<dbReference type="Pfam" id="PF00833">
    <property type="entry name" value="Ribosomal_S17e"/>
    <property type="match status" value="1"/>
</dbReference>
<dbReference type="AlphaFoldDB" id="A0A3Q7N1S4"/>
<dbReference type="PANTHER" id="PTHR10732:SF14">
    <property type="entry name" value="SMALL RIBOSOMAL SUBUNIT PROTEIN ES17"/>
    <property type="match status" value="1"/>
</dbReference>
<dbReference type="InterPro" id="IPR001210">
    <property type="entry name" value="Ribosomal_eS17"/>
</dbReference>
<proteinExistence type="inferred from homology"/>
<evidence type="ECO:0000313" key="4">
    <source>
        <dbReference type="Proteomes" id="UP000286641"/>
    </source>
</evidence>
<dbReference type="Gene3D" id="1.10.60.20">
    <property type="entry name" value="Ribosomal protein S17e-like"/>
    <property type="match status" value="1"/>
</dbReference>
<reference key="1">
    <citation type="submission" date="2019-01" db="UniProtKB">
        <authorList>
            <consortium name="RefSeq"/>
        </authorList>
    </citation>
    <scope>IDENTIFICATION</scope>
    <source>
        <tissue evidence="6">Blood</tissue>
    </source>
</reference>
<evidence type="ECO:0000313" key="6">
    <source>
        <dbReference type="RefSeq" id="XP_025715003.1"/>
    </source>
</evidence>
<dbReference type="RefSeq" id="XP_025714983.1">
    <property type="nucleotide sequence ID" value="XM_025859198.1"/>
</dbReference>
<dbReference type="GO" id="GO:0003735">
    <property type="term" value="F:structural constituent of ribosome"/>
    <property type="evidence" value="ECO:0007669"/>
    <property type="project" value="InterPro"/>
</dbReference>
<dbReference type="GO" id="GO:0005840">
    <property type="term" value="C:ribosome"/>
    <property type="evidence" value="ECO:0007669"/>
    <property type="project" value="UniProtKB-KW"/>
</dbReference>
<reference evidence="5" key="2">
    <citation type="submission" date="2025-04" db="UniProtKB">
        <authorList>
            <consortium name="RefSeq"/>
        </authorList>
    </citation>
    <scope>IDENTIFICATION</scope>
    <source>
        <tissue evidence="5">Blood</tissue>
    </source>
</reference>
<dbReference type="Proteomes" id="UP000286641">
    <property type="component" value="Unplaced"/>
</dbReference>